<dbReference type="EMBL" id="QKWP01003313">
    <property type="protein sequence ID" value="RIB01118.1"/>
    <property type="molecule type" value="Genomic_DNA"/>
</dbReference>
<dbReference type="Pfam" id="PF00036">
    <property type="entry name" value="EF-hand_1"/>
    <property type="match status" value="1"/>
</dbReference>
<evidence type="ECO:0000256" key="5">
    <source>
        <dbReference type="ARBA" id="ARBA00022837"/>
    </source>
</evidence>
<feature type="compositionally biased region" description="Polar residues" evidence="6">
    <location>
        <begin position="33"/>
        <end position="46"/>
    </location>
</feature>
<evidence type="ECO:0000259" key="7">
    <source>
        <dbReference type="PROSITE" id="PS50222"/>
    </source>
</evidence>
<name>A0A397TW53_9GLOM</name>
<sequence>MSYNNQQVYGKPLSQGLPSPPRQGSQPPPTNCPPSQYDRSPPSGSQPYFPPGVDPQLYVWFQAVDTDKSDWSTFNIETVRLMINMFDADNSGTINFSEFVGLWRYIDDWKKCFQKFDVDGSGTINFQELKTAFKTFGYNLSDNFINLLLKQYDKYGRGDITFDNFVQLCVTIKTFTDAFRSYDTDNDGWILISYEQFLELAIKNKLEIGSGYHNRNINCTLVRNFLGKLIGIIITGAIFENKQLLYHGIVIYRGHTFLCNNTYKFAS</sequence>
<feature type="domain" description="EF-hand" evidence="7">
    <location>
        <begin position="170"/>
        <end position="207"/>
    </location>
</feature>
<comment type="subcellular location">
    <subcellularLocation>
        <location evidence="1">Cytoplasm</location>
    </subcellularLocation>
</comment>
<evidence type="ECO:0000256" key="6">
    <source>
        <dbReference type="SAM" id="MobiDB-lite"/>
    </source>
</evidence>
<accession>A0A397TW53</accession>
<protein>
    <recommendedName>
        <fullName evidence="7">EF-hand domain-containing protein</fullName>
    </recommendedName>
</protein>
<organism evidence="8 9">
    <name type="scientific">Gigaspora rosea</name>
    <dbReference type="NCBI Taxonomy" id="44941"/>
    <lineage>
        <taxon>Eukaryota</taxon>
        <taxon>Fungi</taxon>
        <taxon>Fungi incertae sedis</taxon>
        <taxon>Mucoromycota</taxon>
        <taxon>Glomeromycotina</taxon>
        <taxon>Glomeromycetes</taxon>
        <taxon>Diversisporales</taxon>
        <taxon>Gigasporaceae</taxon>
        <taxon>Gigaspora</taxon>
    </lineage>
</organism>
<dbReference type="GO" id="GO:0048306">
    <property type="term" value="F:calcium-dependent protein binding"/>
    <property type="evidence" value="ECO:0007669"/>
    <property type="project" value="UniProtKB-ARBA"/>
</dbReference>
<dbReference type="PROSITE" id="PS00018">
    <property type="entry name" value="EF_HAND_1"/>
    <property type="match status" value="1"/>
</dbReference>
<dbReference type="SUPFAM" id="SSF47473">
    <property type="entry name" value="EF-hand"/>
    <property type="match status" value="1"/>
</dbReference>
<dbReference type="Proteomes" id="UP000266673">
    <property type="component" value="Unassembled WGS sequence"/>
</dbReference>
<feature type="compositionally biased region" description="Pro residues" evidence="6">
    <location>
        <begin position="18"/>
        <end position="32"/>
    </location>
</feature>
<dbReference type="Pfam" id="PF13499">
    <property type="entry name" value="EF-hand_7"/>
    <property type="match status" value="1"/>
</dbReference>
<feature type="domain" description="EF-hand" evidence="7">
    <location>
        <begin position="104"/>
        <end position="139"/>
    </location>
</feature>
<proteinExistence type="predicted"/>
<keyword evidence="2" id="KW-0963">Cytoplasm</keyword>
<dbReference type="PANTHER" id="PTHR46212">
    <property type="entry name" value="PEFLIN"/>
    <property type="match status" value="1"/>
</dbReference>
<dbReference type="STRING" id="44941.A0A397TW53"/>
<evidence type="ECO:0000256" key="4">
    <source>
        <dbReference type="ARBA" id="ARBA00022737"/>
    </source>
</evidence>
<dbReference type="InterPro" id="IPR051426">
    <property type="entry name" value="Peflin/Sorcin_CaBP"/>
</dbReference>
<keyword evidence="5" id="KW-0106">Calcium</keyword>
<dbReference type="SMART" id="SM00054">
    <property type="entry name" value="EFh"/>
    <property type="match status" value="4"/>
</dbReference>
<evidence type="ECO:0000313" key="9">
    <source>
        <dbReference type="Proteomes" id="UP000266673"/>
    </source>
</evidence>
<dbReference type="InterPro" id="IPR002048">
    <property type="entry name" value="EF_hand_dom"/>
</dbReference>
<keyword evidence="4" id="KW-0677">Repeat</keyword>
<dbReference type="PROSITE" id="PS50222">
    <property type="entry name" value="EF_HAND_2"/>
    <property type="match status" value="2"/>
</dbReference>
<dbReference type="Gene3D" id="1.10.238.10">
    <property type="entry name" value="EF-hand"/>
    <property type="match status" value="1"/>
</dbReference>
<dbReference type="GO" id="GO:0005509">
    <property type="term" value="F:calcium ion binding"/>
    <property type="evidence" value="ECO:0007669"/>
    <property type="project" value="InterPro"/>
</dbReference>
<keyword evidence="3" id="KW-0479">Metal-binding</keyword>
<dbReference type="InterPro" id="IPR011992">
    <property type="entry name" value="EF-hand-dom_pair"/>
</dbReference>
<evidence type="ECO:0000256" key="1">
    <source>
        <dbReference type="ARBA" id="ARBA00004496"/>
    </source>
</evidence>
<reference evidence="8 9" key="1">
    <citation type="submission" date="2018-06" db="EMBL/GenBank/DDBJ databases">
        <title>Comparative genomics reveals the genomic features of Rhizophagus irregularis, R. cerebriforme, R. diaphanum and Gigaspora rosea, and their symbiotic lifestyle signature.</title>
        <authorList>
            <person name="Morin E."/>
            <person name="San Clemente H."/>
            <person name="Chen E.C.H."/>
            <person name="De La Providencia I."/>
            <person name="Hainaut M."/>
            <person name="Kuo A."/>
            <person name="Kohler A."/>
            <person name="Murat C."/>
            <person name="Tang N."/>
            <person name="Roy S."/>
            <person name="Loubradou J."/>
            <person name="Henrissat B."/>
            <person name="Grigoriev I.V."/>
            <person name="Corradi N."/>
            <person name="Roux C."/>
            <person name="Martin F.M."/>
        </authorList>
    </citation>
    <scope>NUCLEOTIDE SEQUENCE [LARGE SCALE GENOMIC DNA]</scope>
    <source>
        <strain evidence="8 9">DAOM 194757</strain>
    </source>
</reference>
<evidence type="ECO:0000256" key="2">
    <source>
        <dbReference type="ARBA" id="ARBA00022490"/>
    </source>
</evidence>
<feature type="region of interest" description="Disordered" evidence="6">
    <location>
        <begin position="1"/>
        <end position="48"/>
    </location>
</feature>
<dbReference type="OrthoDB" id="186625at2759"/>
<gene>
    <name evidence="8" type="ORF">C2G38_2150599</name>
</gene>
<evidence type="ECO:0000313" key="8">
    <source>
        <dbReference type="EMBL" id="RIB01118.1"/>
    </source>
</evidence>
<dbReference type="InterPro" id="IPR018247">
    <property type="entry name" value="EF_Hand_1_Ca_BS"/>
</dbReference>
<keyword evidence="9" id="KW-1185">Reference proteome</keyword>
<evidence type="ECO:0000256" key="3">
    <source>
        <dbReference type="ARBA" id="ARBA00022723"/>
    </source>
</evidence>
<comment type="caution">
    <text evidence="8">The sequence shown here is derived from an EMBL/GenBank/DDBJ whole genome shotgun (WGS) entry which is preliminary data.</text>
</comment>
<dbReference type="CDD" id="cd16180">
    <property type="entry name" value="EFh_PEF_Group_I"/>
    <property type="match status" value="1"/>
</dbReference>
<dbReference type="GO" id="GO:0005737">
    <property type="term" value="C:cytoplasm"/>
    <property type="evidence" value="ECO:0007669"/>
    <property type="project" value="UniProtKB-SubCell"/>
</dbReference>
<dbReference type="AlphaFoldDB" id="A0A397TW53"/>
<dbReference type="PANTHER" id="PTHR46212:SF3">
    <property type="entry name" value="GH27120P"/>
    <property type="match status" value="1"/>
</dbReference>